<evidence type="ECO:0000256" key="7">
    <source>
        <dbReference type="SAM" id="MobiDB-lite"/>
    </source>
</evidence>
<evidence type="ECO:0000256" key="3">
    <source>
        <dbReference type="ARBA" id="ARBA00023125"/>
    </source>
</evidence>
<dbReference type="PANTHER" id="PTHR12565">
    <property type="entry name" value="STEROL REGULATORY ELEMENT-BINDING PROTEIN"/>
    <property type="match status" value="1"/>
</dbReference>
<dbReference type="PANTHER" id="PTHR12565:SF340">
    <property type="entry name" value="TRANSCRIPTION FACTOR BEE 3"/>
    <property type="match status" value="1"/>
</dbReference>
<evidence type="ECO:0000259" key="8">
    <source>
        <dbReference type="PROSITE" id="PS50888"/>
    </source>
</evidence>
<feature type="compositionally biased region" description="Basic and acidic residues" evidence="7">
    <location>
        <begin position="97"/>
        <end position="111"/>
    </location>
</feature>
<proteinExistence type="predicted"/>
<gene>
    <name evidence="9" type="ORF">CJ030_MR5G019106</name>
</gene>
<evidence type="ECO:0000256" key="1">
    <source>
        <dbReference type="ARBA" id="ARBA00004123"/>
    </source>
</evidence>
<keyword evidence="2" id="KW-0805">Transcription regulation</keyword>
<sequence>MAEFLADLQSFRPLFPVSDIDANMEIINQYAGLNPTTMLTTSDLDLQGFMPFSNDNFFSHQAPDNGNLAENFPGAVHQFNQNVLPIAQPINAAAGNEFHEKSKRKAMDKPESSSGTSSTPVSETGIQRRNSSGRGKKVKSIEKEEEKPKEVVHVRARRGQATDSHSLAERVRRGKINERLRCLQDIVPGCYKSMGMAVMLDEIINYVQSLQNQVEFLSMKLTAASSYYDFNSETDALETMQRAKAHEAKELERLMKEGYGGLACFHSNWSL</sequence>
<dbReference type="FunFam" id="4.10.280.10:FF:000058">
    <property type="entry name" value="transcription factor BEE 3-like"/>
    <property type="match status" value="1"/>
</dbReference>
<dbReference type="OrthoDB" id="690068at2759"/>
<comment type="subcellular location">
    <subcellularLocation>
        <location evidence="1">Nucleus</location>
    </subcellularLocation>
</comment>
<evidence type="ECO:0000313" key="9">
    <source>
        <dbReference type="EMBL" id="KAB1212523.1"/>
    </source>
</evidence>
<name>A0A6A1VIM5_9ROSI</name>
<dbReference type="Proteomes" id="UP000516437">
    <property type="component" value="Chromosome 5"/>
</dbReference>
<dbReference type="GO" id="GO:0003700">
    <property type="term" value="F:DNA-binding transcription factor activity"/>
    <property type="evidence" value="ECO:0007669"/>
    <property type="project" value="TreeGrafter"/>
</dbReference>
<keyword evidence="4" id="KW-0804">Transcription</keyword>
<dbReference type="Pfam" id="PF00010">
    <property type="entry name" value="HLH"/>
    <property type="match status" value="1"/>
</dbReference>
<evidence type="ECO:0000256" key="6">
    <source>
        <dbReference type="ARBA" id="ARBA00055372"/>
    </source>
</evidence>
<evidence type="ECO:0000256" key="5">
    <source>
        <dbReference type="ARBA" id="ARBA00023242"/>
    </source>
</evidence>
<dbReference type="AlphaFoldDB" id="A0A6A1VIM5"/>
<protein>
    <submittedName>
        <fullName evidence="9">Transcription factor BEE 3</fullName>
    </submittedName>
</protein>
<keyword evidence="10" id="KW-1185">Reference proteome</keyword>
<comment type="function">
    <text evidence="6">Positive regulator of brassinosteroid signaling.</text>
</comment>
<dbReference type="EMBL" id="RXIC02000023">
    <property type="protein sequence ID" value="KAB1212523.1"/>
    <property type="molecule type" value="Genomic_DNA"/>
</dbReference>
<evidence type="ECO:0000256" key="4">
    <source>
        <dbReference type="ARBA" id="ARBA00023163"/>
    </source>
</evidence>
<evidence type="ECO:0000313" key="10">
    <source>
        <dbReference type="Proteomes" id="UP000516437"/>
    </source>
</evidence>
<dbReference type="PROSITE" id="PS50888">
    <property type="entry name" value="BHLH"/>
    <property type="match status" value="1"/>
</dbReference>
<dbReference type="InterPro" id="IPR036638">
    <property type="entry name" value="HLH_DNA-bd_sf"/>
</dbReference>
<dbReference type="InterPro" id="IPR011598">
    <property type="entry name" value="bHLH_dom"/>
</dbReference>
<dbReference type="SUPFAM" id="SSF47459">
    <property type="entry name" value="HLH, helix-loop-helix DNA-binding domain"/>
    <property type="match status" value="1"/>
</dbReference>
<dbReference type="SMART" id="SM00353">
    <property type="entry name" value="HLH"/>
    <property type="match status" value="1"/>
</dbReference>
<dbReference type="InterPro" id="IPR024097">
    <property type="entry name" value="bHLH_ZIP_TF"/>
</dbReference>
<dbReference type="GO" id="GO:0006351">
    <property type="term" value="P:DNA-templated transcription"/>
    <property type="evidence" value="ECO:0007669"/>
    <property type="project" value="UniProtKB-ARBA"/>
</dbReference>
<dbReference type="GO" id="GO:0003677">
    <property type="term" value="F:DNA binding"/>
    <property type="evidence" value="ECO:0007669"/>
    <property type="project" value="UniProtKB-KW"/>
</dbReference>
<dbReference type="GO" id="GO:0005634">
    <property type="term" value="C:nucleus"/>
    <property type="evidence" value="ECO:0007669"/>
    <property type="project" value="UniProtKB-SubCell"/>
</dbReference>
<feature type="compositionally biased region" description="Basic and acidic residues" evidence="7">
    <location>
        <begin position="139"/>
        <end position="153"/>
    </location>
</feature>
<comment type="caution">
    <text evidence="9">The sequence shown here is derived from an EMBL/GenBank/DDBJ whole genome shotgun (WGS) entry which is preliminary data.</text>
</comment>
<organism evidence="9 10">
    <name type="scientific">Morella rubra</name>
    <name type="common">Chinese bayberry</name>
    <dbReference type="NCBI Taxonomy" id="262757"/>
    <lineage>
        <taxon>Eukaryota</taxon>
        <taxon>Viridiplantae</taxon>
        <taxon>Streptophyta</taxon>
        <taxon>Embryophyta</taxon>
        <taxon>Tracheophyta</taxon>
        <taxon>Spermatophyta</taxon>
        <taxon>Magnoliopsida</taxon>
        <taxon>eudicotyledons</taxon>
        <taxon>Gunneridae</taxon>
        <taxon>Pentapetalae</taxon>
        <taxon>rosids</taxon>
        <taxon>fabids</taxon>
        <taxon>Fagales</taxon>
        <taxon>Myricaceae</taxon>
        <taxon>Morella</taxon>
    </lineage>
</organism>
<feature type="compositionally biased region" description="Low complexity" evidence="7">
    <location>
        <begin position="112"/>
        <end position="125"/>
    </location>
</feature>
<keyword evidence="3" id="KW-0238">DNA-binding</keyword>
<keyword evidence="5" id="KW-0539">Nucleus</keyword>
<dbReference type="Gene3D" id="4.10.280.10">
    <property type="entry name" value="Helix-loop-helix DNA-binding domain"/>
    <property type="match status" value="1"/>
</dbReference>
<evidence type="ECO:0000256" key="2">
    <source>
        <dbReference type="ARBA" id="ARBA00023015"/>
    </source>
</evidence>
<dbReference type="GO" id="GO:0046983">
    <property type="term" value="F:protein dimerization activity"/>
    <property type="evidence" value="ECO:0007669"/>
    <property type="project" value="InterPro"/>
</dbReference>
<reference evidence="9 10" key="1">
    <citation type="journal article" date="2019" name="Plant Biotechnol. J.">
        <title>The red bayberry genome and genetic basis of sex determination.</title>
        <authorList>
            <person name="Jia H.M."/>
            <person name="Jia H.J."/>
            <person name="Cai Q.L."/>
            <person name="Wang Y."/>
            <person name="Zhao H.B."/>
            <person name="Yang W.F."/>
            <person name="Wang G.Y."/>
            <person name="Li Y.H."/>
            <person name="Zhan D.L."/>
            <person name="Shen Y.T."/>
            <person name="Niu Q.F."/>
            <person name="Chang L."/>
            <person name="Qiu J."/>
            <person name="Zhao L."/>
            <person name="Xie H.B."/>
            <person name="Fu W.Y."/>
            <person name="Jin J."/>
            <person name="Li X.W."/>
            <person name="Jiao Y."/>
            <person name="Zhou C.C."/>
            <person name="Tu T."/>
            <person name="Chai C.Y."/>
            <person name="Gao J.L."/>
            <person name="Fan L.J."/>
            <person name="van de Weg E."/>
            <person name="Wang J.Y."/>
            <person name="Gao Z.S."/>
        </authorList>
    </citation>
    <scope>NUCLEOTIDE SEQUENCE [LARGE SCALE GENOMIC DNA]</scope>
    <source>
        <tissue evidence="9">Leaves</tissue>
    </source>
</reference>
<feature type="region of interest" description="Disordered" evidence="7">
    <location>
        <begin position="97"/>
        <end position="166"/>
    </location>
</feature>
<feature type="domain" description="BHLH" evidence="8">
    <location>
        <begin position="160"/>
        <end position="210"/>
    </location>
</feature>
<dbReference type="CDD" id="cd18919">
    <property type="entry name" value="bHLH_AtBPE_like"/>
    <property type="match status" value="1"/>
</dbReference>
<accession>A0A6A1VIM5</accession>